<gene>
    <name evidence="5" type="ORF">K490DRAFT_56911</name>
</gene>
<feature type="compositionally biased region" description="Low complexity" evidence="3">
    <location>
        <begin position="45"/>
        <end position="56"/>
    </location>
</feature>
<reference evidence="5" key="1">
    <citation type="journal article" date="2020" name="Stud. Mycol.">
        <title>101 Dothideomycetes genomes: a test case for predicting lifestyles and emergence of pathogens.</title>
        <authorList>
            <person name="Haridas S."/>
            <person name="Albert R."/>
            <person name="Binder M."/>
            <person name="Bloem J."/>
            <person name="Labutti K."/>
            <person name="Salamov A."/>
            <person name="Andreopoulos B."/>
            <person name="Baker S."/>
            <person name="Barry K."/>
            <person name="Bills G."/>
            <person name="Bluhm B."/>
            <person name="Cannon C."/>
            <person name="Castanera R."/>
            <person name="Culley D."/>
            <person name="Daum C."/>
            <person name="Ezra D."/>
            <person name="Gonzalez J."/>
            <person name="Henrissat B."/>
            <person name="Kuo A."/>
            <person name="Liang C."/>
            <person name="Lipzen A."/>
            <person name="Lutzoni F."/>
            <person name="Magnuson J."/>
            <person name="Mondo S."/>
            <person name="Nolan M."/>
            <person name="Ohm R."/>
            <person name="Pangilinan J."/>
            <person name="Park H.-J."/>
            <person name="Ramirez L."/>
            <person name="Alfaro M."/>
            <person name="Sun H."/>
            <person name="Tritt A."/>
            <person name="Yoshinaga Y."/>
            <person name="Zwiers L.-H."/>
            <person name="Turgeon B."/>
            <person name="Goodwin S."/>
            <person name="Spatafora J."/>
            <person name="Crous P."/>
            <person name="Grigoriev I."/>
        </authorList>
    </citation>
    <scope>NUCLEOTIDE SEQUENCE</scope>
    <source>
        <strain evidence="5">CBS 121410</strain>
    </source>
</reference>
<protein>
    <submittedName>
        <fullName evidence="5">Autophagy protein 16</fullName>
    </submittedName>
</protein>
<dbReference type="EMBL" id="ML978720">
    <property type="protein sequence ID" value="KAF2087288.1"/>
    <property type="molecule type" value="Genomic_DNA"/>
</dbReference>
<evidence type="ECO:0000313" key="5">
    <source>
        <dbReference type="EMBL" id="KAF2087288.1"/>
    </source>
</evidence>
<accession>A0A9P4HV30</accession>
<dbReference type="OrthoDB" id="8949486at2759"/>
<proteinExistence type="inferred from homology"/>
<evidence type="ECO:0000259" key="4">
    <source>
        <dbReference type="Pfam" id="PF08614"/>
    </source>
</evidence>
<dbReference type="AlphaFoldDB" id="A0A9P4HV30"/>
<evidence type="ECO:0000313" key="6">
    <source>
        <dbReference type="Proteomes" id="UP000799776"/>
    </source>
</evidence>
<dbReference type="CDD" id="cd22887">
    <property type="entry name" value="Atg16_CCD"/>
    <property type="match status" value="1"/>
</dbReference>
<name>A0A9P4HV30_9PEZI</name>
<feature type="region of interest" description="Disordered" evidence="3">
    <location>
        <begin position="39"/>
        <end position="82"/>
    </location>
</feature>
<feature type="domain" description="Autophagy-related protein 16" evidence="4">
    <location>
        <begin position="6"/>
        <end position="203"/>
    </location>
</feature>
<evidence type="ECO:0000256" key="1">
    <source>
        <dbReference type="ARBA" id="ARBA00005331"/>
    </source>
</evidence>
<evidence type="ECO:0000256" key="3">
    <source>
        <dbReference type="SAM" id="MobiDB-lite"/>
    </source>
</evidence>
<comment type="caution">
    <text evidence="5">The sequence shown here is derived from an EMBL/GenBank/DDBJ whole genome shotgun (WGS) entry which is preliminary data.</text>
</comment>
<evidence type="ECO:0000256" key="2">
    <source>
        <dbReference type="SAM" id="Coils"/>
    </source>
</evidence>
<keyword evidence="2" id="KW-0175">Coiled coil</keyword>
<feature type="coiled-coil region" evidence="2">
    <location>
        <begin position="86"/>
        <end position="205"/>
    </location>
</feature>
<comment type="similarity">
    <text evidence="1">Belongs to the ATG16 family.</text>
</comment>
<dbReference type="Proteomes" id="UP000799776">
    <property type="component" value="Unassembled WGS sequence"/>
</dbReference>
<dbReference type="Pfam" id="PF08614">
    <property type="entry name" value="ATG16"/>
    <property type="match status" value="1"/>
</dbReference>
<organism evidence="5 6">
    <name type="scientific">Saccharata proteae CBS 121410</name>
    <dbReference type="NCBI Taxonomy" id="1314787"/>
    <lineage>
        <taxon>Eukaryota</taxon>
        <taxon>Fungi</taxon>
        <taxon>Dikarya</taxon>
        <taxon>Ascomycota</taxon>
        <taxon>Pezizomycotina</taxon>
        <taxon>Dothideomycetes</taxon>
        <taxon>Dothideomycetes incertae sedis</taxon>
        <taxon>Botryosphaeriales</taxon>
        <taxon>Saccharataceae</taxon>
        <taxon>Saccharata</taxon>
    </lineage>
</organism>
<dbReference type="InterPro" id="IPR013923">
    <property type="entry name" value="Autophagy-rel_prot_16_dom"/>
</dbReference>
<sequence>MSWLAEYISALHARDKREKAQESTINAFTKLADRTARLEAQAAVPPLSSQPSSPNPGLKGKGPLARGSTASPINVAGDATGPQDLLNRLRTDLANSQSSRANLKAEVDSLNSDLRVLKTKSATDSRTIADLTRKATILERKLKDRESEIKEKGRLVEDLQDELVSLNLQFNMAEQKAEKAEKENREILERYLARVKMEAEEMNDDNENQR</sequence>
<keyword evidence="6" id="KW-1185">Reference proteome</keyword>
<dbReference type="Gene3D" id="1.20.5.170">
    <property type="match status" value="1"/>
</dbReference>